<protein>
    <submittedName>
        <fullName evidence="3">Peptidase M30, hyicolysin</fullName>
    </submittedName>
</protein>
<evidence type="ECO:0000313" key="4">
    <source>
        <dbReference type="Proteomes" id="UP000019251"/>
    </source>
</evidence>
<dbReference type="Proteomes" id="UP000019251">
    <property type="component" value="Unassembled WGS sequence"/>
</dbReference>
<keyword evidence="1" id="KW-0732">Signal</keyword>
<sequence length="293" mass="31218">MRKIIVSLVFSLLFSVLAPNLVQADTKLKESKASMSKPVILSITPSTKDKYYKVTGYTTPNTKVYFAVYVMYWTQGTEFATSDENGYFSGEAYEYKDTRNICISNSEAINSDLSNSTCSPGGNIPLEVNTPVMKDISNTDTVVTGTGTPYSTVVLTTSSAGQIGKGVVDGNGSFSITIPVQKAGTVVTSQANIGDTKSGTSSKTVIGEESKTPKPIVDKLYDTDTFLMGIATRDSTITVKVNGQVIGTGTVYATNTFKISISTQAVGTKVAVTSKQKDKAESDPAYVIVEKKS</sequence>
<dbReference type="InterPro" id="IPR041498">
    <property type="entry name" value="Big_6"/>
</dbReference>
<feature type="signal peptide" evidence="1">
    <location>
        <begin position="1"/>
        <end position="24"/>
    </location>
</feature>
<comment type="caution">
    <text evidence="3">The sequence shown here is derived from an EMBL/GenBank/DDBJ whole genome shotgun (WGS) entry which is preliminary data.</text>
</comment>
<dbReference type="AlphaFoldDB" id="A0A829R963"/>
<feature type="domain" description="Bacterial Ig" evidence="2">
    <location>
        <begin position="130"/>
        <end position="192"/>
    </location>
</feature>
<evidence type="ECO:0000256" key="1">
    <source>
        <dbReference type="SAM" id="SignalP"/>
    </source>
</evidence>
<name>A0A829R963_LISGR</name>
<reference evidence="3 4" key="1">
    <citation type="submission" date="2012-12" db="EMBL/GenBank/DDBJ databases">
        <title>Novel taxa of Listeriaceae from agricultural environments in the United States.</title>
        <authorList>
            <person name="den Bakker H.C."/>
            <person name="Allred A."/>
            <person name="Warchocki S."/>
            <person name="Wright E.M."/>
            <person name="Burrell A."/>
            <person name="Nightingale K.K."/>
            <person name="Kephart D."/>
            <person name="Wiedmann M."/>
        </authorList>
    </citation>
    <scope>NUCLEOTIDE SEQUENCE [LARGE SCALE GENOMIC DNA]</scope>
    <source>
        <strain evidence="3 4">FSL F6-1183</strain>
    </source>
</reference>
<evidence type="ECO:0000313" key="3">
    <source>
        <dbReference type="EMBL" id="EUJ28748.1"/>
    </source>
</evidence>
<dbReference type="Pfam" id="PF17936">
    <property type="entry name" value="Big_6"/>
    <property type="match status" value="2"/>
</dbReference>
<dbReference type="InterPro" id="IPR013783">
    <property type="entry name" value="Ig-like_fold"/>
</dbReference>
<proteinExistence type="predicted"/>
<feature type="chain" id="PRO_5032752088" evidence="1">
    <location>
        <begin position="25"/>
        <end position="293"/>
    </location>
</feature>
<dbReference type="RefSeq" id="WP_036105473.1">
    <property type="nucleotide sequence ID" value="NZ_AODG01000007.1"/>
</dbReference>
<organism evidence="3 4">
    <name type="scientific">Listeria grayi FSL F6-1183</name>
    <dbReference type="NCBI Taxonomy" id="1265827"/>
    <lineage>
        <taxon>Bacteria</taxon>
        <taxon>Bacillati</taxon>
        <taxon>Bacillota</taxon>
        <taxon>Bacilli</taxon>
        <taxon>Bacillales</taxon>
        <taxon>Listeriaceae</taxon>
        <taxon>Listeria</taxon>
    </lineage>
</organism>
<evidence type="ECO:0000259" key="2">
    <source>
        <dbReference type="Pfam" id="PF17936"/>
    </source>
</evidence>
<accession>A0A829R963</accession>
<gene>
    <name evidence="3" type="ORF">LMUR_06667</name>
</gene>
<feature type="domain" description="Bacterial Ig" evidence="2">
    <location>
        <begin position="215"/>
        <end position="289"/>
    </location>
</feature>
<dbReference type="Gene3D" id="2.60.40.10">
    <property type="entry name" value="Immunoglobulins"/>
    <property type="match status" value="1"/>
</dbReference>
<dbReference type="EMBL" id="AODG01000007">
    <property type="protein sequence ID" value="EUJ28748.1"/>
    <property type="molecule type" value="Genomic_DNA"/>
</dbReference>